<dbReference type="OrthoDB" id="99614at2157"/>
<dbReference type="GeneID" id="33328350"/>
<proteinExistence type="predicted"/>
<evidence type="ECO:0000313" key="2">
    <source>
        <dbReference type="Proteomes" id="UP000250085"/>
    </source>
</evidence>
<keyword evidence="2" id="KW-1185">Reference proteome</keyword>
<evidence type="ECO:0000313" key="1">
    <source>
        <dbReference type="EMBL" id="ASJ14677.1"/>
    </source>
</evidence>
<dbReference type="AlphaFoldDB" id="A0A2Z2N152"/>
<dbReference type="KEGG" id="trl:A3L10_05840"/>
<dbReference type="EMBL" id="CP015106">
    <property type="protein sequence ID" value="ASJ14677.1"/>
    <property type="molecule type" value="Genomic_DNA"/>
</dbReference>
<accession>A0A2Z2N152</accession>
<reference evidence="1 2" key="1">
    <citation type="submission" date="2016-04" db="EMBL/GenBank/DDBJ databases">
        <title>Complete genome sequence of Thermococcus radiotolerans type strain EJ2.</title>
        <authorList>
            <person name="Oger P.M."/>
        </authorList>
    </citation>
    <scope>NUCLEOTIDE SEQUENCE [LARGE SCALE GENOMIC DNA]</scope>
    <source>
        <strain evidence="1 2">EJ2</strain>
    </source>
</reference>
<dbReference type="Proteomes" id="UP000250085">
    <property type="component" value="Chromosome"/>
</dbReference>
<evidence type="ECO:0008006" key="3">
    <source>
        <dbReference type="Google" id="ProtNLM"/>
    </source>
</evidence>
<name>A0A2Z2N152_9EURY</name>
<sequence length="106" mass="12375">MEKALKEKALAYMNRAEYYLGERRFEMAYNAYMDALYTMGAYQVYLDTGLLMPVAEMMGILESRHPEIHEVIVRYSRLTSFDEGTIKAMRKDVERLRDAMFPTAGE</sequence>
<protein>
    <recommendedName>
        <fullName evidence="3">HEPN domain-containing protein</fullName>
    </recommendedName>
</protein>
<organism evidence="1 2">
    <name type="scientific">Thermococcus radiotolerans</name>
    <dbReference type="NCBI Taxonomy" id="187880"/>
    <lineage>
        <taxon>Archaea</taxon>
        <taxon>Methanobacteriati</taxon>
        <taxon>Methanobacteriota</taxon>
        <taxon>Thermococci</taxon>
        <taxon>Thermococcales</taxon>
        <taxon>Thermococcaceae</taxon>
        <taxon>Thermococcus</taxon>
    </lineage>
</organism>
<dbReference type="RefSeq" id="WP_088866768.1">
    <property type="nucleotide sequence ID" value="NZ_CP015106.1"/>
</dbReference>
<gene>
    <name evidence="1" type="ORF">A3L10_05840</name>
</gene>